<proteinExistence type="predicted"/>
<gene>
    <name evidence="2" type="ORF">GWI33_017704</name>
</gene>
<dbReference type="EMBL" id="JAACXV010014245">
    <property type="protein sequence ID" value="KAF7269248.1"/>
    <property type="molecule type" value="Genomic_DNA"/>
</dbReference>
<name>A0A834M3H5_RHYFE</name>
<evidence type="ECO:0000256" key="1">
    <source>
        <dbReference type="SAM" id="MobiDB-lite"/>
    </source>
</evidence>
<comment type="caution">
    <text evidence="2">The sequence shown here is derived from an EMBL/GenBank/DDBJ whole genome shotgun (WGS) entry which is preliminary data.</text>
</comment>
<accession>A0A834M3H5</accession>
<reference evidence="2" key="1">
    <citation type="submission" date="2020-08" db="EMBL/GenBank/DDBJ databases">
        <title>Genome sequencing and assembly of the red palm weevil Rhynchophorus ferrugineus.</title>
        <authorList>
            <person name="Dias G.B."/>
            <person name="Bergman C.M."/>
            <person name="Manee M."/>
        </authorList>
    </citation>
    <scope>NUCLEOTIDE SEQUENCE</scope>
    <source>
        <strain evidence="2">AA-2017</strain>
        <tissue evidence="2">Whole larva</tissue>
    </source>
</reference>
<protein>
    <submittedName>
        <fullName evidence="2">Uncharacterized protein</fullName>
    </submittedName>
</protein>
<dbReference type="AlphaFoldDB" id="A0A834M3H5"/>
<feature type="region of interest" description="Disordered" evidence="1">
    <location>
        <begin position="22"/>
        <end position="55"/>
    </location>
</feature>
<keyword evidence="3" id="KW-1185">Reference proteome</keyword>
<evidence type="ECO:0000313" key="3">
    <source>
        <dbReference type="Proteomes" id="UP000625711"/>
    </source>
</evidence>
<dbReference type="Proteomes" id="UP000625711">
    <property type="component" value="Unassembled WGS sequence"/>
</dbReference>
<organism evidence="2 3">
    <name type="scientific">Rhynchophorus ferrugineus</name>
    <name type="common">Red palm weevil</name>
    <name type="synonym">Curculio ferrugineus</name>
    <dbReference type="NCBI Taxonomy" id="354439"/>
    <lineage>
        <taxon>Eukaryota</taxon>
        <taxon>Metazoa</taxon>
        <taxon>Ecdysozoa</taxon>
        <taxon>Arthropoda</taxon>
        <taxon>Hexapoda</taxon>
        <taxon>Insecta</taxon>
        <taxon>Pterygota</taxon>
        <taxon>Neoptera</taxon>
        <taxon>Endopterygota</taxon>
        <taxon>Coleoptera</taxon>
        <taxon>Polyphaga</taxon>
        <taxon>Cucujiformia</taxon>
        <taxon>Curculionidae</taxon>
        <taxon>Dryophthorinae</taxon>
        <taxon>Rhynchophorus</taxon>
    </lineage>
</organism>
<evidence type="ECO:0000313" key="2">
    <source>
        <dbReference type="EMBL" id="KAF7269248.1"/>
    </source>
</evidence>
<sequence>MENSIEHFKNALPNRIVEIDRPISRNISYKSRPKRTTTERETERPPPPPSPEKSDKISWAYLFYWGSSQSDGIQQHNIKSAAAR</sequence>